<dbReference type="Gene3D" id="3.30.700.10">
    <property type="entry name" value="Glycoprotein, Type 4 Pilin"/>
    <property type="match status" value="1"/>
</dbReference>
<gene>
    <name evidence="1" type="ORF">METZ01_LOCUS227410</name>
</gene>
<dbReference type="AlphaFoldDB" id="A0A382GH95"/>
<name>A0A382GH95_9ZZZZ</name>
<organism evidence="1">
    <name type="scientific">marine metagenome</name>
    <dbReference type="NCBI Taxonomy" id="408172"/>
    <lineage>
        <taxon>unclassified sequences</taxon>
        <taxon>metagenomes</taxon>
        <taxon>ecological metagenomes</taxon>
    </lineage>
</organism>
<reference evidence="1" key="1">
    <citation type="submission" date="2018-05" db="EMBL/GenBank/DDBJ databases">
        <authorList>
            <person name="Lanie J.A."/>
            <person name="Ng W.-L."/>
            <person name="Kazmierczak K.M."/>
            <person name="Andrzejewski T.M."/>
            <person name="Davidsen T.M."/>
            <person name="Wayne K.J."/>
            <person name="Tettelin H."/>
            <person name="Glass J.I."/>
            <person name="Rusch D."/>
            <person name="Podicherti R."/>
            <person name="Tsui H.-C.T."/>
            <person name="Winkler M.E."/>
        </authorList>
    </citation>
    <scope>NUCLEOTIDE SEQUENCE</scope>
</reference>
<feature type="non-terminal residue" evidence="1">
    <location>
        <position position="1"/>
    </location>
</feature>
<proteinExistence type="predicted"/>
<dbReference type="SUPFAM" id="SSF54523">
    <property type="entry name" value="Pili subunits"/>
    <property type="match status" value="1"/>
</dbReference>
<dbReference type="EMBL" id="UINC01055549">
    <property type="protein sequence ID" value="SVB74556.1"/>
    <property type="molecule type" value="Genomic_DNA"/>
</dbReference>
<feature type="non-terminal residue" evidence="1">
    <location>
        <position position="139"/>
    </location>
</feature>
<dbReference type="InterPro" id="IPR045584">
    <property type="entry name" value="Pilin-like"/>
</dbReference>
<protein>
    <recommendedName>
        <fullName evidence="2">DUF1559 domain-containing protein</fullName>
    </recommendedName>
</protein>
<evidence type="ECO:0008006" key="2">
    <source>
        <dbReference type="Google" id="ProtNLM"/>
    </source>
</evidence>
<sequence>VVIAIIAILAGLLLPALAKAKFKAKVTNCTSNYRQWGISANMYAMNFEDKLPSFKMPRTGLNPWDVSIDMAPGIEPYGLTVPMWFCPTRPNEFTDADQWARKNLKRAISSIEDLNRYYRRSYGSFAIIKHNWWVPRNAG</sequence>
<evidence type="ECO:0000313" key="1">
    <source>
        <dbReference type="EMBL" id="SVB74556.1"/>
    </source>
</evidence>
<accession>A0A382GH95</accession>